<organism evidence="9 10">
    <name type="scientific">Lymnaea stagnalis</name>
    <name type="common">Great pond snail</name>
    <name type="synonym">Helix stagnalis</name>
    <dbReference type="NCBI Taxonomy" id="6523"/>
    <lineage>
        <taxon>Eukaryota</taxon>
        <taxon>Metazoa</taxon>
        <taxon>Spiralia</taxon>
        <taxon>Lophotrochozoa</taxon>
        <taxon>Mollusca</taxon>
        <taxon>Gastropoda</taxon>
        <taxon>Heterobranchia</taxon>
        <taxon>Euthyneura</taxon>
        <taxon>Panpulmonata</taxon>
        <taxon>Hygrophila</taxon>
        <taxon>Lymnaeoidea</taxon>
        <taxon>Lymnaeidae</taxon>
        <taxon>Lymnaea</taxon>
    </lineage>
</organism>
<evidence type="ECO:0000256" key="1">
    <source>
        <dbReference type="ARBA" id="ARBA00008887"/>
    </source>
</evidence>
<feature type="region of interest" description="Disordered" evidence="3">
    <location>
        <begin position="841"/>
        <end position="867"/>
    </location>
</feature>
<evidence type="ECO:0000259" key="8">
    <source>
        <dbReference type="Pfam" id="PF18199"/>
    </source>
</evidence>
<proteinExistence type="inferred from homology"/>
<feature type="domain" description="Dynein heavy chain C-terminal" evidence="8">
    <location>
        <begin position="1722"/>
        <end position="1968"/>
    </location>
</feature>
<evidence type="ECO:0000256" key="3">
    <source>
        <dbReference type="SAM" id="MobiDB-lite"/>
    </source>
</evidence>
<feature type="coiled-coil region" evidence="2">
    <location>
        <begin position="476"/>
        <end position="545"/>
    </location>
</feature>
<dbReference type="InterPro" id="IPR027417">
    <property type="entry name" value="P-loop_NTPase"/>
</dbReference>
<evidence type="ECO:0000259" key="6">
    <source>
        <dbReference type="Pfam" id="PF12780"/>
    </source>
</evidence>
<evidence type="ECO:0000259" key="5">
    <source>
        <dbReference type="Pfam" id="PF12777"/>
    </source>
</evidence>
<dbReference type="Pfam" id="PF12781">
    <property type="entry name" value="AAA_9"/>
    <property type="match status" value="2"/>
</dbReference>
<dbReference type="GO" id="GO:0007018">
    <property type="term" value="P:microtubule-based movement"/>
    <property type="evidence" value="ECO:0007669"/>
    <property type="project" value="InterPro"/>
</dbReference>
<name>A0AAV2IB35_LYMST</name>
<feature type="domain" description="Dynein heavy chain ATP-binding dynein motor region" evidence="7">
    <location>
        <begin position="892"/>
        <end position="1062"/>
    </location>
</feature>
<dbReference type="Pfam" id="PF03028">
    <property type="entry name" value="Dynein_heavy"/>
    <property type="match status" value="1"/>
</dbReference>
<dbReference type="GO" id="GO:0045505">
    <property type="term" value="F:dynein intermediate chain binding"/>
    <property type="evidence" value="ECO:0007669"/>
    <property type="project" value="InterPro"/>
</dbReference>
<dbReference type="PANTHER" id="PTHR45703">
    <property type="entry name" value="DYNEIN HEAVY CHAIN"/>
    <property type="match status" value="1"/>
</dbReference>
<feature type="domain" description="Dynein heavy chain ATP-binding dynein motor region" evidence="7">
    <location>
        <begin position="734"/>
        <end position="788"/>
    </location>
</feature>
<dbReference type="Gene3D" id="3.10.490.20">
    <property type="match status" value="1"/>
</dbReference>
<dbReference type="Pfam" id="PF12777">
    <property type="entry name" value="MT"/>
    <property type="match status" value="1"/>
</dbReference>
<gene>
    <name evidence="9" type="ORF">GSLYS_00015651001</name>
</gene>
<evidence type="ECO:0000259" key="4">
    <source>
        <dbReference type="Pfam" id="PF03028"/>
    </source>
</evidence>
<protein>
    <recommendedName>
        <fullName evidence="11">Dynein heavy chain</fullName>
    </recommendedName>
</protein>
<dbReference type="InterPro" id="IPR026983">
    <property type="entry name" value="DHC"/>
</dbReference>
<reference evidence="9 10" key="1">
    <citation type="submission" date="2024-04" db="EMBL/GenBank/DDBJ databases">
        <authorList>
            <consortium name="Genoscope - CEA"/>
            <person name="William W."/>
        </authorList>
    </citation>
    <scope>NUCLEOTIDE SEQUENCE [LARGE SCALE GENOMIC DNA]</scope>
</reference>
<dbReference type="GO" id="GO:0008569">
    <property type="term" value="F:minus-end-directed microtubule motor activity"/>
    <property type="evidence" value="ECO:0007669"/>
    <property type="project" value="InterPro"/>
</dbReference>
<dbReference type="Proteomes" id="UP001497497">
    <property type="component" value="Unassembled WGS sequence"/>
</dbReference>
<dbReference type="InterPro" id="IPR035706">
    <property type="entry name" value="AAA_9"/>
</dbReference>
<feature type="domain" description="Dynein heavy chain AAA module D4" evidence="6">
    <location>
        <begin position="5"/>
        <end position="246"/>
    </location>
</feature>
<accession>A0AAV2IB35</accession>
<dbReference type="EMBL" id="CAXITT010000467">
    <property type="protein sequence ID" value="CAL1542045.1"/>
    <property type="molecule type" value="Genomic_DNA"/>
</dbReference>
<comment type="similarity">
    <text evidence="1">Belongs to the dynein heavy chain family.</text>
</comment>
<dbReference type="Gene3D" id="1.10.8.1220">
    <property type="match status" value="1"/>
</dbReference>
<dbReference type="InterPro" id="IPR024743">
    <property type="entry name" value="Dynein_HC_stalk"/>
</dbReference>
<sequence>MSYCTGRATLTRLAAYVAHCKLFEAKAQSLPAHNLNVLRKHIKLSCHHAGITGKPTVLLVHEDLGEEGLYDVSAVMAEGTAPGLYSEAEVQDIVGHLMPGGVQTKKVEKIEQAFDRFVKRVRQNLHIIVLLNYKGNNFSTNVNGLHDKLQRHPGLLKNCFSIDIYMPWSFKSLAQVARTWLQDTKSGVVVPWNPSCSAEQLDAASNAMAYIHLSAKAAVDHQFCHQKDPLRIFTPLTFLEFVHLFKIVTAFLVKTEKAKGSKYEQALDKINEAFGSIAEFKKEVSGLMPQHTSAAGQISDLVSQVETYKQDYIKALEQCKVQEETITQLQGPLESLRQSAQTEFDKVNPIYQAAAKVLDNLDLNAVEELRSYPSPPETVKFVMKALCLLFEKPQTWEAAKSLMVDSSFFQELIFYNKDNIPKHIYKELKKFVSDPLFVPEVVAQASSAASSICAWIHAVYAYSSIQRKMRPRMRDLMDAETKFTKAQAQLGQLRVEAQHIKTNLEQYINQHKEAIKVSKAIEKQIQAVERRIVRANNLMDNMSMQHFLWRSELKKTRRHIVCAPGDALMTAACVAYHGPLDDKSRLDLIQDWLDHIKQNKVDAQAYQEREPYSITACLELLMDGGSQPASGQGNSGDASLEFVSGLHKATTYQSDGSSNMTSNPQVKTFKYMSAVYDSSKYYKSELKKQDTMESVVPERDMMDDDDDEDENTILPTRPNLTLQDILSDFDELSDWRMQNLPTDLHSVQNALMMRVCCHNRKHCWPLLIDPDNQAEMWVKALHKSHNIFTQKDVADFVTEEDIPIEEANFSNDKEGDLLDPPPSRGTMLTFSDVTESGLACSQGTSLRETTSRGGVSQRTSDSEELRPVTSVTNSWDSYSLHADSEVDLPDSNLLVLVADDANINSRLINAIVHGVTVLITHVERKPLDSLFRGLLLKQFYVDKEGNKIVRVGDMAFNYHPNFCLYLSTSVPLFVKGDGLYSFPLNRVSVINMAVSDEAIINHLMFETMQVEKKEFEGQRRSNENDIILHRQRLAREHEIIREKTLNLTGPLLEDKTMLDSLLVCQTNVEHNRQMLQETRYMGDHLEGKFAHYTPFIKHSAMLYNVLGKMSVLYPCYYLPFYKFVAMFSAIIKSRDRGKGSLGALQVRAQELSDAVLHGIFRYARLMMFEKHYNLLALIVSLERMLRQRKVSNKELSLFVNGFQKLGLDDASLAEQKPGWMIVSAWIDCSILESLHHPFHGLCQSLVNYSQQWREYFQHPISLLNPVPGDTLQELSFFQKCLLWKLVCPQKFAELSHAIILYELGSAVDAPDNYDIREVYTYTDKHMPTMFILPSSQQTLATDGTQGIPFVNPAQEIKRLAREMGMEGKVRILNFGVSSQMLDVYQAIEDCLQTGHWLILQNYHLAKDIDTEFFSLLKDIIYSRWMMNDNVDDQHKDGRCLVDRSLHYRSKPTAAKTHDTFRLWITTKADGKRIMPGLLMQHGLRVTCEVTANFRSLLWKAYKSAAFLLNTRAVNGEQLVQRFNRVMPLALLHAIILQQSYFGRHAFVNQYFWTAADMAAAVEILQGLTRWSTDADAISSLIADFYTGHCLDLTDAHSVEAVVKDLALHATQASKFLSSECKGAAQLLFKLSTVVKETNDLQRTIDSIEDTSARTYCLPADVEELHMETSSRIFLKELVQATGAPELLLDAISSTSTLKPEPSCIISTLLGHLAACPILPDTSIDQIMPLDAFFCQEVMGYKELVQIVANDLSLIKRAVSGEISLTTNMSGILEAICHDQVPTSWLIKTFPTSPSVDLWLKELSTRMIYVNHCLSQCPPVLSLHMFLRPDRLFKVVMQTYAQKNFKDINEVILEYQVMPREFVPSQKPDDGVFIEGLELKNASWDNTQSMLIDARSCTGVTNDLPVLWLKPNISGNMKEKEGDCKHHYMCPLYSARHSELHCNSNKIWAIPLAIAEPALWWAQKRTVLTLKSDCSSFT</sequence>
<dbReference type="Gene3D" id="3.40.50.300">
    <property type="entry name" value="P-loop containing nucleotide triphosphate hydrolases"/>
    <property type="match status" value="3"/>
</dbReference>
<evidence type="ECO:0000313" key="9">
    <source>
        <dbReference type="EMBL" id="CAL1542045.1"/>
    </source>
</evidence>
<dbReference type="Gene3D" id="1.10.8.720">
    <property type="entry name" value="Region D6 of dynein motor"/>
    <property type="match status" value="1"/>
</dbReference>
<keyword evidence="10" id="KW-1185">Reference proteome</keyword>
<feature type="compositionally biased region" description="Polar residues" evidence="3">
    <location>
        <begin position="841"/>
        <end position="859"/>
    </location>
</feature>
<dbReference type="InterPro" id="IPR024317">
    <property type="entry name" value="Dynein_heavy_chain_D4_dom"/>
</dbReference>
<keyword evidence="2" id="KW-0175">Coiled coil</keyword>
<feature type="domain" description="Dynein heavy chain coiled coil stalk" evidence="5">
    <location>
        <begin position="295"/>
        <end position="590"/>
    </location>
</feature>
<dbReference type="GO" id="GO:0030286">
    <property type="term" value="C:dynein complex"/>
    <property type="evidence" value="ECO:0007669"/>
    <property type="project" value="InterPro"/>
</dbReference>
<dbReference type="InterPro" id="IPR043160">
    <property type="entry name" value="Dynein_C_barrel"/>
</dbReference>
<dbReference type="Gene3D" id="1.20.1270.280">
    <property type="match status" value="1"/>
</dbReference>
<evidence type="ECO:0000259" key="7">
    <source>
        <dbReference type="Pfam" id="PF12781"/>
    </source>
</evidence>
<dbReference type="InterPro" id="IPR004273">
    <property type="entry name" value="Dynein_heavy_D6_P-loop"/>
</dbReference>
<dbReference type="Gene3D" id="1.20.920.20">
    <property type="match status" value="1"/>
</dbReference>
<dbReference type="Pfam" id="PF18199">
    <property type="entry name" value="Dynein_C"/>
    <property type="match status" value="1"/>
</dbReference>
<dbReference type="GO" id="GO:0051959">
    <property type="term" value="F:dynein light intermediate chain binding"/>
    <property type="evidence" value="ECO:0007669"/>
    <property type="project" value="InterPro"/>
</dbReference>
<dbReference type="InterPro" id="IPR041228">
    <property type="entry name" value="Dynein_C"/>
</dbReference>
<evidence type="ECO:0000256" key="2">
    <source>
        <dbReference type="SAM" id="Coils"/>
    </source>
</evidence>
<dbReference type="InterPro" id="IPR042219">
    <property type="entry name" value="AAA_lid_11_sf"/>
</dbReference>
<comment type="caution">
    <text evidence="9">The sequence shown here is derived from an EMBL/GenBank/DDBJ whole genome shotgun (WGS) entry which is preliminary data.</text>
</comment>
<dbReference type="Pfam" id="PF12780">
    <property type="entry name" value="AAA_8"/>
    <property type="match status" value="1"/>
</dbReference>
<evidence type="ECO:0008006" key="11">
    <source>
        <dbReference type="Google" id="ProtNLM"/>
    </source>
</evidence>
<evidence type="ECO:0000313" key="10">
    <source>
        <dbReference type="Proteomes" id="UP001497497"/>
    </source>
</evidence>
<dbReference type="PANTHER" id="PTHR45703:SF36">
    <property type="entry name" value="DYNEIN HEAVY CHAIN, CYTOPLASMIC"/>
    <property type="match status" value="1"/>
</dbReference>
<feature type="domain" description="Dynein heavy chain region D6 P-loop" evidence="4">
    <location>
        <begin position="1349"/>
        <end position="1486"/>
    </location>
</feature>